<dbReference type="EMBL" id="VSSQ01142234">
    <property type="protein sequence ID" value="MPN63191.1"/>
    <property type="molecule type" value="Genomic_DNA"/>
</dbReference>
<organism evidence="1">
    <name type="scientific">bioreactor metagenome</name>
    <dbReference type="NCBI Taxonomy" id="1076179"/>
    <lineage>
        <taxon>unclassified sequences</taxon>
        <taxon>metagenomes</taxon>
        <taxon>ecological metagenomes</taxon>
    </lineage>
</organism>
<dbReference type="Gene3D" id="3.50.50.60">
    <property type="entry name" value="FAD/NAD(P)-binding domain"/>
    <property type="match status" value="1"/>
</dbReference>
<sequence length="137" mass="15221">MPPDFSSVYLTGGLKGHIRDRRRVIVVEKARKVGEGLGVEKTYLLQELKYRGAEIYTDATIGEYTDNQITVNTDQGTLRLNRSILILAAGYRPGGLALLQYLKDNDLPFSVIGDAKVVGTFKEAFEDGFLEALRINI</sequence>
<dbReference type="AlphaFoldDB" id="A0A645JHU6"/>
<dbReference type="Gene3D" id="3.40.50.720">
    <property type="entry name" value="NAD(P)-binding Rossmann-like Domain"/>
    <property type="match status" value="1"/>
</dbReference>
<gene>
    <name evidence="1" type="ORF">SDC9_210946</name>
</gene>
<comment type="caution">
    <text evidence="1">The sequence shown here is derived from an EMBL/GenBank/DDBJ whole genome shotgun (WGS) entry which is preliminary data.</text>
</comment>
<accession>A0A645JHU6</accession>
<evidence type="ECO:0008006" key="2">
    <source>
        <dbReference type="Google" id="ProtNLM"/>
    </source>
</evidence>
<dbReference type="SUPFAM" id="SSF51905">
    <property type="entry name" value="FAD/NAD(P)-binding domain"/>
    <property type="match status" value="1"/>
</dbReference>
<dbReference type="InterPro" id="IPR036188">
    <property type="entry name" value="FAD/NAD-bd_sf"/>
</dbReference>
<name>A0A645JHU6_9ZZZZ</name>
<evidence type="ECO:0000313" key="1">
    <source>
        <dbReference type="EMBL" id="MPN63191.1"/>
    </source>
</evidence>
<proteinExistence type="predicted"/>
<protein>
    <recommendedName>
        <fullName evidence="2">FAD/NAD(P)-binding domain-containing protein</fullName>
    </recommendedName>
</protein>
<reference evidence="1" key="1">
    <citation type="submission" date="2019-08" db="EMBL/GenBank/DDBJ databases">
        <authorList>
            <person name="Kucharzyk K."/>
            <person name="Murdoch R.W."/>
            <person name="Higgins S."/>
            <person name="Loffler F."/>
        </authorList>
    </citation>
    <scope>NUCLEOTIDE SEQUENCE</scope>
</reference>